<feature type="compositionally biased region" description="Basic and acidic residues" evidence="1">
    <location>
        <begin position="407"/>
        <end position="421"/>
    </location>
</feature>
<comment type="caution">
    <text evidence="3">The sequence shown here is derived from an EMBL/GenBank/DDBJ whole genome shotgun (WGS) entry which is preliminary data.</text>
</comment>
<evidence type="ECO:0000313" key="4">
    <source>
        <dbReference type="Proteomes" id="UP001445076"/>
    </source>
</evidence>
<feature type="non-terminal residue" evidence="3">
    <location>
        <position position="1"/>
    </location>
</feature>
<sequence length="495" mass="53390">VIMAGMALLVARCYQIFAIIVVTLLIFKLCACEKDGREREDAAGRKICSWICQDLKNNGAKYTGCLSGCFTYDLCLRKSRSKINASAHHVCYAECKRKCDKLYGKVSSKWSVCISGCDKLSLQLKKFFMNDEDDVKGMEAEESLSDESFTLLPRESKDPARGDKKSTQNFSFTLGGFVKTDVEAKNLVKSSQVDDKKATSEETEKARNISINVRGILGNTSTAHEKLTSLGLHGPSTLGEKENRVVENISLNVQGNISRNGTAVEIITTPVIGEEKLAMSKEGGTDIDKKELPSVTESKVTSPPFIPSVSPEIEKPKTDEKRKKGEGGGKTATIEITPAPKGKKDEGGVKAVTTEVTPAPKEKKGEGGGETVITAVTPAPKEKKGEGGGETVITAVTPAPTVSLGSETDKKAEVKITEEKGKKGKKGKGKKEKAATTGEKEKKKKGKGKKKKGKGEKEKGKGEKEKGKEGEKEKGEKKKGKKKKKGKEEKKAGEL</sequence>
<keyword evidence="2" id="KW-0472">Membrane</keyword>
<gene>
    <name evidence="3" type="ORF">OTU49_006533</name>
</gene>
<evidence type="ECO:0000256" key="1">
    <source>
        <dbReference type="SAM" id="MobiDB-lite"/>
    </source>
</evidence>
<feature type="compositionally biased region" description="Basic residues" evidence="1">
    <location>
        <begin position="442"/>
        <end position="454"/>
    </location>
</feature>
<proteinExistence type="predicted"/>
<name>A0AAW0X1A1_CHEQU</name>
<keyword evidence="2" id="KW-1133">Transmembrane helix</keyword>
<feature type="compositionally biased region" description="Basic residues" evidence="1">
    <location>
        <begin position="422"/>
        <end position="431"/>
    </location>
</feature>
<dbReference type="Proteomes" id="UP001445076">
    <property type="component" value="Unassembled WGS sequence"/>
</dbReference>
<feature type="compositionally biased region" description="Basic and acidic residues" evidence="1">
    <location>
        <begin position="282"/>
        <end position="292"/>
    </location>
</feature>
<feature type="transmembrane region" description="Helical" evidence="2">
    <location>
        <begin position="6"/>
        <end position="27"/>
    </location>
</feature>
<feature type="compositionally biased region" description="Basic and acidic residues" evidence="1">
    <location>
        <begin position="432"/>
        <end position="441"/>
    </location>
</feature>
<feature type="compositionally biased region" description="Basic and acidic residues" evidence="1">
    <location>
        <begin position="455"/>
        <end position="476"/>
    </location>
</feature>
<protein>
    <submittedName>
        <fullName evidence="3">Uncharacterized protein</fullName>
    </submittedName>
</protein>
<dbReference type="AlphaFoldDB" id="A0AAW0X1A1"/>
<evidence type="ECO:0000256" key="2">
    <source>
        <dbReference type="SAM" id="Phobius"/>
    </source>
</evidence>
<accession>A0AAW0X1A1</accession>
<evidence type="ECO:0000313" key="3">
    <source>
        <dbReference type="EMBL" id="KAK8733223.1"/>
    </source>
</evidence>
<feature type="region of interest" description="Disordered" evidence="1">
    <location>
        <begin position="146"/>
        <end position="167"/>
    </location>
</feature>
<keyword evidence="2" id="KW-0812">Transmembrane</keyword>
<dbReference type="EMBL" id="JARKIK010000054">
    <property type="protein sequence ID" value="KAK8733223.1"/>
    <property type="molecule type" value="Genomic_DNA"/>
</dbReference>
<feature type="compositionally biased region" description="Low complexity" evidence="1">
    <location>
        <begin position="391"/>
        <end position="402"/>
    </location>
</feature>
<feature type="compositionally biased region" description="Basic and acidic residues" evidence="1">
    <location>
        <begin position="486"/>
        <end position="495"/>
    </location>
</feature>
<feature type="region of interest" description="Disordered" evidence="1">
    <location>
        <begin position="282"/>
        <end position="495"/>
    </location>
</feature>
<feature type="compositionally biased region" description="Basic and acidic residues" evidence="1">
    <location>
        <begin position="312"/>
        <end position="327"/>
    </location>
</feature>
<organism evidence="3 4">
    <name type="scientific">Cherax quadricarinatus</name>
    <name type="common">Australian red claw crayfish</name>
    <dbReference type="NCBI Taxonomy" id="27406"/>
    <lineage>
        <taxon>Eukaryota</taxon>
        <taxon>Metazoa</taxon>
        <taxon>Ecdysozoa</taxon>
        <taxon>Arthropoda</taxon>
        <taxon>Crustacea</taxon>
        <taxon>Multicrustacea</taxon>
        <taxon>Malacostraca</taxon>
        <taxon>Eumalacostraca</taxon>
        <taxon>Eucarida</taxon>
        <taxon>Decapoda</taxon>
        <taxon>Pleocyemata</taxon>
        <taxon>Astacidea</taxon>
        <taxon>Parastacoidea</taxon>
        <taxon>Parastacidae</taxon>
        <taxon>Cherax</taxon>
    </lineage>
</organism>
<reference evidence="3 4" key="1">
    <citation type="journal article" date="2024" name="BMC Genomics">
        <title>Genome assembly of redclaw crayfish (Cherax quadricarinatus) provides insights into its immune adaptation and hypoxia tolerance.</title>
        <authorList>
            <person name="Liu Z."/>
            <person name="Zheng J."/>
            <person name="Li H."/>
            <person name="Fang K."/>
            <person name="Wang S."/>
            <person name="He J."/>
            <person name="Zhou D."/>
            <person name="Weng S."/>
            <person name="Chi M."/>
            <person name="Gu Z."/>
            <person name="He J."/>
            <person name="Li F."/>
            <person name="Wang M."/>
        </authorList>
    </citation>
    <scope>NUCLEOTIDE SEQUENCE [LARGE SCALE GENOMIC DNA]</scope>
    <source>
        <strain evidence="3">ZL_2023a</strain>
    </source>
</reference>
<feature type="compositionally biased region" description="Basic and acidic residues" evidence="1">
    <location>
        <begin position="154"/>
        <end position="166"/>
    </location>
</feature>
<keyword evidence="4" id="KW-1185">Reference proteome</keyword>